<dbReference type="AlphaFoldDB" id="A0A923LNN0"/>
<protein>
    <submittedName>
        <fullName evidence="6">Energy-coupling factor transporter transmembrane protein EcfT</fullName>
    </submittedName>
</protein>
<accession>A0A923LNN0</accession>
<keyword evidence="4 5" id="KW-0472">Membrane</keyword>
<evidence type="ECO:0000256" key="3">
    <source>
        <dbReference type="ARBA" id="ARBA00022989"/>
    </source>
</evidence>
<evidence type="ECO:0000256" key="5">
    <source>
        <dbReference type="SAM" id="Phobius"/>
    </source>
</evidence>
<evidence type="ECO:0000256" key="4">
    <source>
        <dbReference type="ARBA" id="ARBA00023136"/>
    </source>
</evidence>
<comment type="subcellular location">
    <subcellularLocation>
        <location evidence="1">Membrane</location>
        <topology evidence="1">Multi-pass membrane protein</topology>
    </subcellularLocation>
</comment>
<feature type="transmembrane region" description="Helical" evidence="5">
    <location>
        <begin position="12"/>
        <end position="43"/>
    </location>
</feature>
<evidence type="ECO:0000313" key="6">
    <source>
        <dbReference type="EMBL" id="MBC5714230.1"/>
    </source>
</evidence>
<comment type="caution">
    <text evidence="6">The sequence shown here is derived from an EMBL/GenBank/DDBJ whole genome shotgun (WGS) entry which is preliminary data.</text>
</comment>
<keyword evidence="7" id="KW-1185">Reference proteome</keyword>
<dbReference type="EMBL" id="JACOPH010000005">
    <property type="protein sequence ID" value="MBC5714230.1"/>
    <property type="molecule type" value="Genomic_DNA"/>
</dbReference>
<dbReference type="GO" id="GO:0005886">
    <property type="term" value="C:plasma membrane"/>
    <property type="evidence" value="ECO:0007669"/>
    <property type="project" value="UniProtKB-ARBA"/>
</dbReference>
<sequence length="287" mass="32465">MRFDNYHPAIELLYFTAVFLMTIYFDHPIYVLISFVTAVIYSVYLRGKKAAVCDLLLLAAMAAYAIYYASYHHFGVTGLKTNFIGNQITLEAFAYGMVTGCRLITVLMWGSCLYVLVTTDKIVFLLGRISPKLSLYVSILFRSVPQIIQQAKKIETAREGIYKGIRQGNAFERLSHTAGVLSILITWTIEDAMEKAAAMKCRGYSLKGRSAFAIYRFDNRDRSLVVAMAAMLTILFMAVMFEQTTIYYDPVIVMNPVTPLSVVFYICYVGFLCLPVGLEQCNCKYYS</sequence>
<dbReference type="CDD" id="cd16914">
    <property type="entry name" value="EcfT"/>
    <property type="match status" value="1"/>
</dbReference>
<feature type="transmembrane region" description="Helical" evidence="5">
    <location>
        <begin position="224"/>
        <end position="241"/>
    </location>
</feature>
<name>A0A923LNN0_9FIRM</name>
<dbReference type="Proteomes" id="UP000606720">
    <property type="component" value="Unassembled WGS sequence"/>
</dbReference>
<gene>
    <name evidence="6" type="ORF">H8S17_08415</name>
</gene>
<dbReference type="PROSITE" id="PS50007">
    <property type="entry name" value="PIPLC_X_DOMAIN"/>
    <property type="match status" value="1"/>
</dbReference>
<evidence type="ECO:0000256" key="1">
    <source>
        <dbReference type="ARBA" id="ARBA00004141"/>
    </source>
</evidence>
<feature type="transmembrane region" description="Helical" evidence="5">
    <location>
        <begin position="261"/>
        <end position="278"/>
    </location>
</feature>
<reference evidence="6" key="1">
    <citation type="submission" date="2020-08" db="EMBL/GenBank/DDBJ databases">
        <title>Genome public.</title>
        <authorList>
            <person name="Liu C."/>
            <person name="Sun Q."/>
        </authorList>
    </citation>
    <scope>NUCLEOTIDE SEQUENCE</scope>
    <source>
        <strain evidence="6">BX1005</strain>
    </source>
</reference>
<proteinExistence type="predicted"/>
<dbReference type="RefSeq" id="WP_186866959.1">
    <property type="nucleotide sequence ID" value="NZ_JACOPH010000005.1"/>
</dbReference>
<organism evidence="6 7">
    <name type="scientific">Roseburia zhanii</name>
    <dbReference type="NCBI Taxonomy" id="2763064"/>
    <lineage>
        <taxon>Bacteria</taxon>
        <taxon>Bacillati</taxon>
        <taxon>Bacillota</taxon>
        <taxon>Clostridia</taxon>
        <taxon>Lachnospirales</taxon>
        <taxon>Lachnospiraceae</taxon>
        <taxon>Roseburia</taxon>
    </lineage>
</organism>
<dbReference type="Pfam" id="PF02361">
    <property type="entry name" value="CbiQ"/>
    <property type="match status" value="1"/>
</dbReference>
<dbReference type="InterPro" id="IPR003339">
    <property type="entry name" value="ABC/ECF_trnsptr_transmembrane"/>
</dbReference>
<feature type="transmembrane region" description="Helical" evidence="5">
    <location>
        <begin position="55"/>
        <end position="74"/>
    </location>
</feature>
<evidence type="ECO:0000256" key="2">
    <source>
        <dbReference type="ARBA" id="ARBA00022692"/>
    </source>
</evidence>
<feature type="transmembrane region" description="Helical" evidence="5">
    <location>
        <begin position="94"/>
        <end position="117"/>
    </location>
</feature>
<evidence type="ECO:0000313" key="7">
    <source>
        <dbReference type="Proteomes" id="UP000606720"/>
    </source>
</evidence>
<keyword evidence="2 5" id="KW-0812">Transmembrane</keyword>
<keyword evidence="3 5" id="KW-1133">Transmembrane helix</keyword>